<comment type="caution">
    <text evidence="1">Lacks conserved residue(s) required for the propagation of feature annotation.</text>
</comment>
<dbReference type="GO" id="GO:0032259">
    <property type="term" value="P:methylation"/>
    <property type="evidence" value="ECO:0007669"/>
    <property type="project" value="UniProtKB-KW"/>
</dbReference>
<protein>
    <recommendedName>
        <fullName evidence="1">Release factor glutamine methyltransferase</fullName>
        <shortName evidence="1">RF MTase</shortName>
        <ecNumber evidence="1">2.1.1.297</ecNumber>
    </recommendedName>
    <alternativeName>
        <fullName evidence="1">N5-glutamine methyltransferase PrmC</fullName>
    </alternativeName>
    <alternativeName>
        <fullName evidence="1">Protein-(glutamine-N5) MTase PrmC</fullName>
    </alternativeName>
    <alternativeName>
        <fullName evidence="1">Protein-glutamine N-methyltransferase PrmC</fullName>
    </alternativeName>
</protein>
<dbReference type="AlphaFoldDB" id="A0A6L5Y5Z4"/>
<accession>A0A6L5Y5Z4</accession>
<dbReference type="GO" id="GO:0102559">
    <property type="term" value="F:peptide chain release factor N(5)-glutamine methyltransferase activity"/>
    <property type="evidence" value="ECO:0007669"/>
    <property type="project" value="UniProtKB-EC"/>
</dbReference>
<dbReference type="RefSeq" id="WP_154573773.1">
    <property type="nucleotide sequence ID" value="NZ_VUMZ01000002.1"/>
</dbReference>
<name>A0A6L5Y5Z4_9FIRM</name>
<reference evidence="4 5" key="1">
    <citation type="submission" date="2019-08" db="EMBL/GenBank/DDBJ databases">
        <title>In-depth cultivation of the pig gut microbiome towards novel bacterial diversity and tailored functional studies.</title>
        <authorList>
            <person name="Wylensek D."/>
            <person name="Hitch T.C.A."/>
            <person name="Clavel T."/>
        </authorList>
    </citation>
    <scope>NUCLEOTIDE SEQUENCE [LARGE SCALE GENOMIC DNA]</scope>
    <source>
        <strain evidence="4 5">WCA-MUC-591-APC-3H</strain>
    </source>
</reference>
<dbReference type="EC" id="2.1.1.297" evidence="1"/>
<dbReference type="EMBL" id="VUMZ01000002">
    <property type="protein sequence ID" value="MST51287.1"/>
    <property type="molecule type" value="Genomic_DNA"/>
</dbReference>
<dbReference type="GO" id="GO:0003676">
    <property type="term" value="F:nucleic acid binding"/>
    <property type="evidence" value="ECO:0007669"/>
    <property type="project" value="InterPro"/>
</dbReference>
<dbReference type="GeneID" id="303114269"/>
<dbReference type="PROSITE" id="PS00092">
    <property type="entry name" value="N6_MTASE"/>
    <property type="match status" value="1"/>
</dbReference>
<comment type="similarity">
    <text evidence="1">Belongs to the protein N5-glutamine methyltransferase family. PrmC subfamily.</text>
</comment>
<dbReference type="InterPro" id="IPR050320">
    <property type="entry name" value="N5-glutamine_MTase"/>
</dbReference>
<dbReference type="InterPro" id="IPR040758">
    <property type="entry name" value="PrmC_N"/>
</dbReference>
<feature type="binding site" evidence="1">
    <location>
        <position position="260"/>
    </location>
    <ligand>
        <name>S-adenosyl-L-methionine</name>
        <dbReference type="ChEBI" id="CHEBI:59789"/>
    </ligand>
</feature>
<dbReference type="InterPro" id="IPR002052">
    <property type="entry name" value="DNA_methylase_N6_adenine_CS"/>
</dbReference>
<gene>
    <name evidence="1" type="primary">prmC</name>
    <name evidence="4" type="ORF">FYJ64_02940</name>
</gene>
<proteinExistence type="inferred from homology"/>
<feature type="compositionally biased region" description="Low complexity" evidence="2">
    <location>
        <begin position="124"/>
        <end position="138"/>
    </location>
</feature>
<dbReference type="PANTHER" id="PTHR18895:SF74">
    <property type="entry name" value="MTRF1L RELEASE FACTOR GLUTAMINE METHYLTRANSFERASE"/>
    <property type="match status" value="1"/>
</dbReference>
<dbReference type="InterPro" id="IPR029063">
    <property type="entry name" value="SAM-dependent_MTases_sf"/>
</dbReference>
<dbReference type="CDD" id="cd02440">
    <property type="entry name" value="AdoMet_MTases"/>
    <property type="match status" value="1"/>
</dbReference>
<feature type="region of interest" description="Disordered" evidence="2">
    <location>
        <begin position="203"/>
        <end position="230"/>
    </location>
</feature>
<evidence type="ECO:0000256" key="2">
    <source>
        <dbReference type="SAM" id="MobiDB-lite"/>
    </source>
</evidence>
<dbReference type="PANTHER" id="PTHR18895">
    <property type="entry name" value="HEMK METHYLTRANSFERASE"/>
    <property type="match status" value="1"/>
</dbReference>
<dbReference type="InterPro" id="IPR019874">
    <property type="entry name" value="RF_methyltr_PrmC"/>
</dbReference>
<feature type="binding site" evidence="1">
    <location>
        <position position="183"/>
    </location>
    <ligand>
        <name>S-adenosyl-L-methionine</name>
        <dbReference type="ChEBI" id="CHEBI:59789"/>
    </ligand>
</feature>
<dbReference type="Pfam" id="PF01209">
    <property type="entry name" value="Ubie_methyltran"/>
    <property type="match status" value="1"/>
</dbReference>
<dbReference type="HAMAP" id="MF_02126">
    <property type="entry name" value="RF_methyltr_PrmC"/>
    <property type="match status" value="1"/>
</dbReference>
<dbReference type="Pfam" id="PF17827">
    <property type="entry name" value="PrmC_N"/>
    <property type="match status" value="1"/>
</dbReference>
<feature type="region of interest" description="Disordered" evidence="2">
    <location>
        <begin position="118"/>
        <end position="146"/>
    </location>
</feature>
<keyword evidence="1" id="KW-0949">S-adenosyl-L-methionine</keyword>
<evidence type="ECO:0000313" key="4">
    <source>
        <dbReference type="EMBL" id="MST51287.1"/>
    </source>
</evidence>
<evidence type="ECO:0000256" key="1">
    <source>
        <dbReference type="HAMAP-Rule" id="MF_02126"/>
    </source>
</evidence>
<dbReference type="Gene3D" id="1.10.8.10">
    <property type="entry name" value="DNA helicase RuvA subunit, C-terminal domain"/>
    <property type="match status" value="1"/>
</dbReference>
<keyword evidence="5" id="KW-1185">Reference proteome</keyword>
<keyword evidence="1 4" id="KW-0808">Transferase</keyword>
<keyword evidence="1 4" id="KW-0489">Methyltransferase</keyword>
<dbReference type="Proteomes" id="UP000474676">
    <property type="component" value="Unassembled WGS sequence"/>
</dbReference>
<evidence type="ECO:0000313" key="5">
    <source>
        <dbReference type="Proteomes" id="UP000474676"/>
    </source>
</evidence>
<dbReference type="SUPFAM" id="SSF53335">
    <property type="entry name" value="S-adenosyl-L-methionine-dependent methyltransferases"/>
    <property type="match status" value="1"/>
</dbReference>
<feature type="domain" description="Release factor glutamine methyltransferase N-terminal" evidence="3">
    <location>
        <begin position="11"/>
        <end position="81"/>
    </location>
</feature>
<feature type="binding site" evidence="1">
    <location>
        <begin position="260"/>
        <end position="263"/>
    </location>
    <ligand>
        <name>substrate</name>
    </ligand>
</feature>
<dbReference type="Gene3D" id="3.40.50.150">
    <property type="entry name" value="Vaccinia Virus protein VP39"/>
    <property type="match status" value="1"/>
</dbReference>
<comment type="caution">
    <text evidence="4">The sequence shown here is derived from an EMBL/GenBank/DDBJ whole genome shotgun (WGS) entry which is preliminary data.</text>
</comment>
<evidence type="ECO:0000259" key="3">
    <source>
        <dbReference type="Pfam" id="PF17827"/>
    </source>
</evidence>
<sequence>MRKGRAMTARELINKGAQELAERGVADAETDSRLLFCHLTGVSRSRLFMEYPRKMTDTEIAAYKALIRRRGTGEPLQYIVGETEFMGLRFRVDSRVLIPRPETELLVEKALELLKGFSTKSEQGSPSASGEPAAAGEPVTATRQNPLGSRQPVRILDCCCGSGAIGLSVAALAEMPVHVICTDISSDALDVARENARNLLGTSMSRTEGFVESDEPESDGSSGASRRRGWGDKNRGKVEFLWGSFLEPVAGKRFDMILCNPPYIQDGVIPGLQREVREHEPLLALAGGADGMDPYREMIPRLTEHLTDGGVAMFEIGHDQGEAVANMFAETGEFESAQVMRDLAGRNRIVWTRRRYPQSAV</sequence>
<comment type="catalytic activity">
    <reaction evidence="1">
        <text>L-glutaminyl-[peptide chain release factor] + S-adenosyl-L-methionine = N(5)-methyl-L-glutaminyl-[peptide chain release factor] + S-adenosyl-L-homocysteine + H(+)</text>
        <dbReference type="Rhea" id="RHEA:42896"/>
        <dbReference type="Rhea" id="RHEA-COMP:10271"/>
        <dbReference type="Rhea" id="RHEA-COMP:10272"/>
        <dbReference type="ChEBI" id="CHEBI:15378"/>
        <dbReference type="ChEBI" id="CHEBI:30011"/>
        <dbReference type="ChEBI" id="CHEBI:57856"/>
        <dbReference type="ChEBI" id="CHEBI:59789"/>
        <dbReference type="ChEBI" id="CHEBI:61891"/>
        <dbReference type="EC" id="2.1.1.297"/>
    </reaction>
</comment>
<organism evidence="4 5">
    <name type="scientific">Hornefia butyriciproducens</name>
    <dbReference type="NCBI Taxonomy" id="2652293"/>
    <lineage>
        <taxon>Bacteria</taxon>
        <taxon>Bacillati</taxon>
        <taxon>Bacillota</taxon>
        <taxon>Clostridia</taxon>
        <taxon>Peptostreptococcales</taxon>
        <taxon>Anaerovoracaceae</taxon>
        <taxon>Hornefia</taxon>
    </lineage>
</organism>
<comment type="function">
    <text evidence="1">Methylates the class 1 translation termination release factors RF1/PrfA and RF2/PrfB on the glutamine residue of the universally conserved GGQ motif.</text>
</comment>